<proteinExistence type="predicted"/>
<protein>
    <submittedName>
        <fullName evidence="1">Uncharacterized protein</fullName>
    </submittedName>
</protein>
<reference evidence="1" key="2">
    <citation type="journal article" date="2022" name="New Phytol.">
        <title>Evolutionary transition to the ectomycorrhizal habit in the genomes of a hyperdiverse lineage of mushroom-forming fungi.</title>
        <authorList>
            <person name="Looney B."/>
            <person name="Miyauchi S."/>
            <person name="Morin E."/>
            <person name="Drula E."/>
            <person name="Courty P.E."/>
            <person name="Kohler A."/>
            <person name="Kuo A."/>
            <person name="LaButti K."/>
            <person name="Pangilinan J."/>
            <person name="Lipzen A."/>
            <person name="Riley R."/>
            <person name="Andreopoulos W."/>
            <person name="He G."/>
            <person name="Johnson J."/>
            <person name="Nolan M."/>
            <person name="Tritt A."/>
            <person name="Barry K.W."/>
            <person name="Grigoriev I.V."/>
            <person name="Nagy L.G."/>
            <person name="Hibbett D."/>
            <person name="Henrissat B."/>
            <person name="Matheny P.B."/>
            <person name="Labbe J."/>
            <person name="Martin F.M."/>
        </authorList>
    </citation>
    <scope>NUCLEOTIDE SEQUENCE</scope>
    <source>
        <strain evidence="1">FP105234-sp</strain>
    </source>
</reference>
<evidence type="ECO:0000313" key="2">
    <source>
        <dbReference type="Proteomes" id="UP000814033"/>
    </source>
</evidence>
<dbReference type="EMBL" id="MU275850">
    <property type="protein sequence ID" value="KAI0051771.1"/>
    <property type="molecule type" value="Genomic_DNA"/>
</dbReference>
<organism evidence="1 2">
    <name type="scientific">Auriscalpium vulgare</name>
    <dbReference type="NCBI Taxonomy" id="40419"/>
    <lineage>
        <taxon>Eukaryota</taxon>
        <taxon>Fungi</taxon>
        <taxon>Dikarya</taxon>
        <taxon>Basidiomycota</taxon>
        <taxon>Agaricomycotina</taxon>
        <taxon>Agaricomycetes</taxon>
        <taxon>Russulales</taxon>
        <taxon>Auriscalpiaceae</taxon>
        <taxon>Auriscalpium</taxon>
    </lineage>
</organism>
<comment type="caution">
    <text evidence="1">The sequence shown here is derived from an EMBL/GenBank/DDBJ whole genome shotgun (WGS) entry which is preliminary data.</text>
</comment>
<gene>
    <name evidence="1" type="ORF">FA95DRAFT_1534184</name>
</gene>
<accession>A0ACB8S6R2</accession>
<sequence length="950" mass="103188">MSLADLTRNSFQSGIPPAKWVGLCKLFLAKQPRHTIEDSGRAISNSVLILFSSYAGDPSLQGYLKEAIQSDLLSLPIFVTTFLQAARSPELHNAATLDILCRIAIDAQFASGPNPMSTVILFSEGPDLVLATIRDGLVLLKTAYTLPISHFHRLIESVGELLIMLLNSVADVSKASNAQVAACVDDAKGVLQLFPLNPVVRMALEKFVVSLSSFADADIMGQHQIVPLHSSLTKGDILAPSPENDIVSCSLVLYHLVVDRSKDYGAGDGVNATAVLISAYRVTFWTLPKFYVQLFLSAITCLSQDLSPLARKLNLSIWRAFVIGRLPRLLVSFEKALEAEGVSSADSRSAIRDAWGMICSGGQPLTSLLAQYEASLAMVNGQDQLGESMDKTSSFTRTFTHQLLSLGIIDQAFVARSDPTLPNDNTSRLISEARDAGVDLEMYLGSKLSADNGDDDINALLERIYADFSCHATFAEIIKKRFAALSVNYDVDTLSHLARVLYNNEFALEVVSLHVKVSDLVAHALVVLEEYDTETVGDPQTAVSHLGDIVIFLQVTVTRFNLSHGTLHFRDKRLDLNFLRTTHLVHRPSSLQGERRGALAVWSKALFDKNSEGIEDGILRSTRPKTLLALAATLCCSAISACAEHKIDPEVLSNGISYFLSPLLNWTLVGIVQALLREVRMTRFHSLQHLNVLRVLLLSPTFPPPVMRLCGLSVLRLFSEPSLQQFIPQIPEVAAIKTTVSKALGFPEAGPSQLSPSIAGPAAPVEPALQAIRAAIAQMQSGKAPAIDVPACLHVTSPTRFLRLLWAQLSAAVGVHINLDAAKCLAVFVLATPRTPRTPPLLPIFLHNMFPSLIDAIDEDKQRAAQSVAAELLVTVVASSVMSALYLERAVFAASRQQRHPLGESSIAMARRLAAELRLRKSSPTAKLIAERLASSATFVASFPVFKTEL</sequence>
<dbReference type="Proteomes" id="UP000814033">
    <property type="component" value="Unassembled WGS sequence"/>
</dbReference>
<reference evidence="1" key="1">
    <citation type="submission" date="2021-02" db="EMBL/GenBank/DDBJ databases">
        <authorList>
            <consortium name="DOE Joint Genome Institute"/>
            <person name="Ahrendt S."/>
            <person name="Looney B.P."/>
            <person name="Miyauchi S."/>
            <person name="Morin E."/>
            <person name="Drula E."/>
            <person name="Courty P.E."/>
            <person name="Chicoki N."/>
            <person name="Fauchery L."/>
            <person name="Kohler A."/>
            <person name="Kuo A."/>
            <person name="Labutti K."/>
            <person name="Pangilinan J."/>
            <person name="Lipzen A."/>
            <person name="Riley R."/>
            <person name="Andreopoulos W."/>
            <person name="He G."/>
            <person name="Johnson J."/>
            <person name="Barry K.W."/>
            <person name="Grigoriev I.V."/>
            <person name="Nagy L."/>
            <person name="Hibbett D."/>
            <person name="Henrissat B."/>
            <person name="Matheny P.B."/>
            <person name="Labbe J."/>
            <person name="Martin F."/>
        </authorList>
    </citation>
    <scope>NUCLEOTIDE SEQUENCE</scope>
    <source>
        <strain evidence="1">FP105234-sp</strain>
    </source>
</reference>
<keyword evidence="2" id="KW-1185">Reference proteome</keyword>
<evidence type="ECO:0000313" key="1">
    <source>
        <dbReference type="EMBL" id="KAI0051771.1"/>
    </source>
</evidence>
<name>A0ACB8S6R2_9AGAM</name>